<dbReference type="RefSeq" id="WP_171088385.1">
    <property type="nucleotide sequence ID" value="NZ_JABAIV010000011.1"/>
</dbReference>
<accession>A0A7Y2K3E0</accession>
<dbReference type="PANTHER" id="PTHR39569:SF1">
    <property type="entry name" value="INORGANIC TRIPHOSPHATASE"/>
    <property type="match status" value="1"/>
</dbReference>
<dbReference type="InterPro" id="IPR007899">
    <property type="entry name" value="CHAD_dom"/>
</dbReference>
<dbReference type="SMART" id="SM00880">
    <property type="entry name" value="CHAD"/>
    <property type="match status" value="1"/>
</dbReference>
<dbReference type="SUPFAM" id="SSF55154">
    <property type="entry name" value="CYTH-like phosphatases"/>
    <property type="match status" value="1"/>
</dbReference>
<dbReference type="GO" id="GO:0046872">
    <property type="term" value="F:metal ion binding"/>
    <property type="evidence" value="ECO:0007669"/>
    <property type="project" value="TreeGrafter"/>
</dbReference>
<dbReference type="InterPro" id="IPR039013">
    <property type="entry name" value="YgiF"/>
</dbReference>
<dbReference type="Proteomes" id="UP000533905">
    <property type="component" value="Unassembled WGS sequence"/>
</dbReference>
<organism evidence="3 4">
    <name type="scientific">Telluria aromaticivorans</name>
    <dbReference type="NCBI Taxonomy" id="2725995"/>
    <lineage>
        <taxon>Bacteria</taxon>
        <taxon>Pseudomonadati</taxon>
        <taxon>Pseudomonadota</taxon>
        <taxon>Betaproteobacteria</taxon>
        <taxon>Burkholderiales</taxon>
        <taxon>Oxalobacteraceae</taxon>
        <taxon>Telluria group</taxon>
        <taxon>Telluria</taxon>
    </lineage>
</organism>
<dbReference type="CDD" id="cd07756">
    <property type="entry name" value="CYTH-like_Pase_CHAD"/>
    <property type="match status" value="1"/>
</dbReference>
<dbReference type="PROSITE" id="PS51708">
    <property type="entry name" value="CHAD"/>
    <property type="match status" value="1"/>
</dbReference>
<feature type="domain" description="CYTH" evidence="1">
    <location>
        <begin position="1"/>
        <end position="206"/>
    </location>
</feature>
<comment type="caution">
    <text evidence="3">The sequence shown here is derived from an EMBL/GenBank/DDBJ whole genome shotgun (WGS) entry which is preliminary data.</text>
</comment>
<gene>
    <name evidence="3" type="ORF">HGB41_21680</name>
</gene>
<dbReference type="PROSITE" id="PS51707">
    <property type="entry name" value="CYTH"/>
    <property type="match status" value="1"/>
</dbReference>
<dbReference type="AlphaFoldDB" id="A0A7Y2K3E0"/>
<feature type="domain" description="CHAD" evidence="2">
    <location>
        <begin position="221"/>
        <end position="502"/>
    </location>
</feature>
<dbReference type="Gene3D" id="1.40.20.10">
    <property type="entry name" value="CHAD domain"/>
    <property type="match status" value="1"/>
</dbReference>
<evidence type="ECO:0000259" key="2">
    <source>
        <dbReference type="PROSITE" id="PS51708"/>
    </source>
</evidence>
<evidence type="ECO:0000259" key="1">
    <source>
        <dbReference type="PROSITE" id="PS51707"/>
    </source>
</evidence>
<sequence>METELKLQVPPAQLDQIRQHPMLAAQAFDGAHEHQLVDTYYDTAGHDLWKRGLTLRVRESAGAWIQTVKTAAATSPGLHERGEWECALPNATPQPALLARQIKPAALSTLLSRVEAGQLEPIFRNVTRRTSWLLKWPDGDEVECVLDSGRIESGGNHAEIAELELEIKHGSSTHLFELALALHADIPLRMSNDSKAARGFAMLSEVAAHSVKAQPVKLGRHATLEDTFQQIGLNCLRQMEANVPGVLQKDVESLHQMRVGLRRLRALIDMFEELAPAPAQIAEGLDWLAEALGATRDWDVLADSTLARIHGIDPGALRLAARARADKLHQAMLQTLHSARFTEVLLSVNGWLHGRQWRDETTLPAKSPLANPAAKACLPLLRKAEKRLSRRIAGFDGEEPHQRHRIRIAAKKARYGAEFFRDLLPAKEVKRYVARLSELQDHLGLLNDFAVAGQLLPELQKGNGELGRQAAYARGYLVAASEADSSELAASLKAVAKLRLPR</sequence>
<protein>
    <submittedName>
        <fullName evidence="3">CHAD domain-containing protein</fullName>
    </submittedName>
</protein>
<name>A0A7Y2K3E0_9BURK</name>
<dbReference type="GO" id="GO:0050355">
    <property type="term" value="F:inorganic triphosphate phosphatase activity"/>
    <property type="evidence" value="ECO:0007669"/>
    <property type="project" value="InterPro"/>
</dbReference>
<keyword evidence="4" id="KW-1185">Reference proteome</keyword>
<evidence type="ECO:0000313" key="3">
    <source>
        <dbReference type="EMBL" id="NNG25598.1"/>
    </source>
</evidence>
<dbReference type="Pfam" id="PF01928">
    <property type="entry name" value="CYTH"/>
    <property type="match status" value="1"/>
</dbReference>
<dbReference type="InterPro" id="IPR033469">
    <property type="entry name" value="CYTH-like_dom_sf"/>
</dbReference>
<dbReference type="Gene3D" id="2.40.320.10">
    <property type="entry name" value="Hypothetical Protein Pfu-838710-001"/>
    <property type="match status" value="1"/>
</dbReference>
<dbReference type="SMART" id="SM01118">
    <property type="entry name" value="CYTH"/>
    <property type="match status" value="1"/>
</dbReference>
<dbReference type="InterPro" id="IPR038186">
    <property type="entry name" value="CHAD_dom_sf"/>
</dbReference>
<dbReference type="PANTHER" id="PTHR39569">
    <property type="entry name" value="INORGANIC TRIPHOSPHATASE"/>
    <property type="match status" value="1"/>
</dbReference>
<proteinExistence type="predicted"/>
<dbReference type="Pfam" id="PF05235">
    <property type="entry name" value="CHAD"/>
    <property type="match status" value="1"/>
</dbReference>
<dbReference type="InterPro" id="IPR023577">
    <property type="entry name" value="CYTH_domain"/>
</dbReference>
<dbReference type="EMBL" id="JABAIV010000011">
    <property type="protein sequence ID" value="NNG25598.1"/>
    <property type="molecule type" value="Genomic_DNA"/>
</dbReference>
<evidence type="ECO:0000313" key="4">
    <source>
        <dbReference type="Proteomes" id="UP000533905"/>
    </source>
</evidence>
<reference evidence="3 4" key="1">
    <citation type="submission" date="2020-04" db="EMBL/GenBank/DDBJ databases">
        <title>Massilia sp. nov., a cold adapted bacteria isolated from Arctic soil.</title>
        <authorList>
            <person name="Son J."/>
            <person name="Ka J.-O."/>
        </authorList>
    </citation>
    <scope>NUCLEOTIDE SEQUENCE [LARGE SCALE GENOMIC DNA]</scope>
    <source>
        <strain evidence="3 4">ML15P13</strain>
    </source>
</reference>